<feature type="DNA-binding region" description="H-T-H motif" evidence="4">
    <location>
        <begin position="33"/>
        <end position="52"/>
    </location>
</feature>
<keyword evidence="2 4" id="KW-0238">DNA-binding</keyword>
<evidence type="ECO:0000313" key="6">
    <source>
        <dbReference type="EMBL" id="GAA4640039.1"/>
    </source>
</evidence>
<dbReference type="InterPro" id="IPR009057">
    <property type="entry name" value="Homeodomain-like_sf"/>
</dbReference>
<feature type="domain" description="HTH tetR-type" evidence="5">
    <location>
        <begin position="10"/>
        <end position="70"/>
    </location>
</feature>
<dbReference type="EMBL" id="BAABHK010000030">
    <property type="protein sequence ID" value="GAA4640039.1"/>
    <property type="molecule type" value="Genomic_DNA"/>
</dbReference>
<name>A0ABP8UWR6_9ACTN</name>
<dbReference type="RefSeq" id="WP_345443683.1">
    <property type="nucleotide sequence ID" value="NZ_BAABHK010000030.1"/>
</dbReference>
<reference evidence="7" key="1">
    <citation type="journal article" date="2019" name="Int. J. Syst. Evol. Microbiol.">
        <title>The Global Catalogue of Microorganisms (GCM) 10K type strain sequencing project: providing services to taxonomists for standard genome sequencing and annotation.</title>
        <authorList>
            <consortium name="The Broad Institute Genomics Platform"/>
            <consortium name="The Broad Institute Genome Sequencing Center for Infectious Disease"/>
            <person name="Wu L."/>
            <person name="Ma J."/>
        </authorList>
    </citation>
    <scope>NUCLEOTIDE SEQUENCE [LARGE SCALE GENOMIC DNA]</scope>
    <source>
        <strain evidence="7">JCM 17939</strain>
    </source>
</reference>
<proteinExistence type="predicted"/>
<sequence length="194" mass="20692">MARYGKEHKQATRRRIIEKAGRRLKRDGIDGSGIAALMADAGLTNGAFYAHFTSKDDLVAAVVADQLREQSEGFGALAPDRAGLERFVRAYLSVEHRDGREDGCPSAALLDEIGRCTDATKQAFTDGVLVVIDDIAARLAPDDPRSARAKALSVFATMVGTLQLSRALADRALADDVLEQGVQNALTLLGAGPE</sequence>
<evidence type="ECO:0000259" key="5">
    <source>
        <dbReference type="PROSITE" id="PS50977"/>
    </source>
</evidence>
<dbReference type="PANTHER" id="PTHR47506">
    <property type="entry name" value="TRANSCRIPTIONAL REGULATORY PROTEIN"/>
    <property type="match status" value="1"/>
</dbReference>
<dbReference type="InterPro" id="IPR001647">
    <property type="entry name" value="HTH_TetR"/>
</dbReference>
<dbReference type="Proteomes" id="UP001501442">
    <property type="component" value="Unassembled WGS sequence"/>
</dbReference>
<dbReference type="PANTHER" id="PTHR47506:SF7">
    <property type="entry name" value="TRANSCRIPTIONAL REGULATORY PROTEIN"/>
    <property type="match status" value="1"/>
</dbReference>
<dbReference type="Gene3D" id="1.10.10.60">
    <property type="entry name" value="Homeodomain-like"/>
    <property type="match status" value="1"/>
</dbReference>
<gene>
    <name evidence="6" type="ORF">GCM10023196_103990</name>
</gene>
<dbReference type="PRINTS" id="PR00455">
    <property type="entry name" value="HTHTETR"/>
</dbReference>
<evidence type="ECO:0000256" key="1">
    <source>
        <dbReference type="ARBA" id="ARBA00023015"/>
    </source>
</evidence>
<dbReference type="SUPFAM" id="SSF46689">
    <property type="entry name" value="Homeodomain-like"/>
    <property type="match status" value="1"/>
</dbReference>
<protein>
    <submittedName>
        <fullName evidence="6">TetR/AcrR family transcriptional regulator</fullName>
    </submittedName>
</protein>
<evidence type="ECO:0000313" key="7">
    <source>
        <dbReference type="Proteomes" id="UP001501442"/>
    </source>
</evidence>
<evidence type="ECO:0000256" key="2">
    <source>
        <dbReference type="ARBA" id="ARBA00023125"/>
    </source>
</evidence>
<comment type="caution">
    <text evidence="6">The sequence shown here is derived from an EMBL/GenBank/DDBJ whole genome shotgun (WGS) entry which is preliminary data.</text>
</comment>
<dbReference type="Pfam" id="PF00440">
    <property type="entry name" value="TetR_N"/>
    <property type="match status" value="1"/>
</dbReference>
<keyword evidence="1" id="KW-0805">Transcription regulation</keyword>
<keyword evidence="7" id="KW-1185">Reference proteome</keyword>
<accession>A0ABP8UWR6</accession>
<dbReference type="InterPro" id="IPR036271">
    <property type="entry name" value="Tet_transcr_reg_TetR-rel_C_sf"/>
</dbReference>
<dbReference type="PROSITE" id="PS50977">
    <property type="entry name" value="HTH_TETR_2"/>
    <property type="match status" value="1"/>
</dbReference>
<dbReference type="SUPFAM" id="SSF48498">
    <property type="entry name" value="Tetracyclin repressor-like, C-terminal domain"/>
    <property type="match status" value="1"/>
</dbReference>
<evidence type="ECO:0000256" key="4">
    <source>
        <dbReference type="PROSITE-ProRule" id="PRU00335"/>
    </source>
</evidence>
<keyword evidence="3" id="KW-0804">Transcription</keyword>
<evidence type="ECO:0000256" key="3">
    <source>
        <dbReference type="ARBA" id="ARBA00023163"/>
    </source>
</evidence>
<organism evidence="6 7">
    <name type="scientific">Actinoallomurus vinaceus</name>
    <dbReference type="NCBI Taxonomy" id="1080074"/>
    <lineage>
        <taxon>Bacteria</taxon>
        <taxon>Bacillati</taxon>
        <taxon>Actinomycetota</taxon>
        <taxon>Actinomycetes</taxon>
        <taxon>Streptosporangiales</taxon>
        <taxon>Thermomonosporaceae</taxon>
        <taxon>Actinoallomurus</taxon>
    </lineage>
</organism>
<dbReference type="Gene3D" id="1.10.357.10">
    <property type="entry name" value="Tetracycline Repressor, domain 2"/>
    <property type="match status" value="1"/>
</dbReference>